<feature type="compositionally biased region" description="Low complexity" evidence="2">
    <location>
        <begin position="53"/>
        <end position="70"/>
    </location>
</feature>
<dbReference type="Proteomes" id="UP000677803">
    <property type="component" value="Unassembled WGS sequence"/>
</dbReference>
<name>A0A8S4ANE1_9TELE</name>
<feature type="region of interest" description="Disordered" evidence="2">
    <location>
        <begin position="220"/>
        <end position="273"/>
    </location>
</feature>
<dbReference type="EMBL" id="CAJRST010006668">
    <property type="protein sequence ID" value="CAG5895857.1"/>
    <property type="molecule type" value="Genomic_DNA"/>
</dbReference>
<reference evidence="3" key="1">
    <citation type="submission" date="2021-05" db="EMBL/GenBank/DDBJ databases">
        <authorList>
            <person name="Tigano A."/>
        </authorList>
    </citation>
    <scope>NUCLEOTIDE SEQUENCE</scope>
</reference>
<proteinExistence type="predicted"/>
<dbReference type="PANTHER" id="PTHR14604">
    <property type="entry name" value="WD40 REPEAT PF20"/>
    <property type="match status" value="1"/>
</dbReference>
<sequence length="273" mass="31184">MDAGNKNQERQHDDALSENFDDFKYEEVFLEDEWSLTEGEEDLEATVKAIQDRAQASARAPQRPNARANAHPTPSVIDFLRSFLFENGMSETLDIFETEWTEMAQKGLVAGERVDVVPDIYTENQRLERELKNARRDREDYRKAASVAAETLVKVQRARDNRRLHHMRVVQEKNRLIAEIKKLKSQCDSYGPVVKRMNEKYQTVLKQAMMLALEMDKAHVDSRSERLDSVAIGGGEKVDKTRVRETVTQPRPPASPGRPGRPSRVHSVRASAP</sequence>
<organism evidence="3 4">
    <name type="scientific">Menidia menidia</name>
    <name type="common">Atlantic silverside</name>
    <dbReference type="NCBI Taxonomy" id="238744"/>
    <lineage>
        <taxon>Eukaryota</taxon>
        <taxon>Metazoa</taxon>
        <taxon>Chordata</taxon>
        <taxon>Craniata</taxon>
        <taxon>Vertebrata</taxon>
        <taxon>Euteleostomi</taxon>
        <taxon>Actinopterygii</taxon>
        <taxon>Neopterygii</taxon>
        <taxon>Teleostei</taxon>
        <taxon>Neoteleostei</taxon>
        <taxon>Acanthomorphata</taxon>
        <taxon>Ovalentaria</taxon>
        <taxon>Atherinomorphae</taxon>
        <taxon>Atheriniformes</taxon>
        <taxon>Atherinopsidae</taxon>
        <taxon>Menidiinae</taxon>
        <taxon>Menidia</taxon>
    </lineage>
</organism>
<keyword evidence="1" id="KW-0175">Coiled coil</keyword>
<evidence type="ECO:0000313" key="4">
    <source>
        <dbReference type="Proteomes" id="UP000677803"/>
    </source>
</evidence>
<evidence type="ECO:0000313" key="3">
    <source>
        <dbReference type="EMBL" id="CAG5895857.1"/>
    </source>
</evidence>
<dbReference type="InterPro" id="IPR050995">
    <property type="entry name" value="WD-F-box_domain-protein"/>
</dbReference>
<dbReference type="PANTHER" id="PTHR14604:SF3">
    <property type="entry name" value="SPERM-ASSOCIATED ANTIGEN 16 PROTEIN"/>
    <property type="match status" value="1"/>
</dbReference>
<feature type="region of interest" description="Disordered" evidence="2">
    <location>
        <begin position="48"/>
        <end position="72"/>
    </location>
</feature>
<dbReference type="GO" id="GO:0035082">
    <property type="term" value="P:axoneme assembly"/>
    <property type="evidence" value="ECO:0007669"/>
    <property type="project" value="TreeGrafter"/>
</dbReference>
<feature type="coiled-coil region" evidence="1">
    <location>
        <begin position="117"/>
        <end position="186"/>
    </location>
</feature>
<dbReference type="AlphaFoldDB" id="A0A8S4ANE1"/>
<dbReference type="OrthoDB" id="538223at2759"/>
<dbReference type="GO" id="GO:1990716">
    <property type="term" value="C:axonemal central apparatus"/>
    <property type="evidence" value="ECO:0007669"/>
    <property type="project" value="TreeGrafter"/>
</dbReference>
<comment type="caution">
    <text evidence="3">The sequence shown here is derived from an EMBL/GenBank/DDBJ whole genome shotgun (WGS) entry which is preliminary data.</text>
</comment>
<protein>
    <submittedName>
        <fullName evidence="3">(Atlantic silverside) hypothetical protein</fullName>
    </submittedName>
</protein>
<keyword evidence="4" id="KW-1185">Reference proteome</keyword>
<accession>A0A8S4ANE1</accession>
<feature type="compositionally biased region" description="Basic and acidic residues" evidence="2">
    <location>
        <begin position="236"/>
        <end position="245"/>
    </location>
</feature>
<evidence type="ECO:0000256" key="2">
    <source>
        <dbReference type="SAM" id="MobiDB-lite"/>
    </source>
</evidence>
<evidence type="ECO:0000256" key="1">
    <source>
        <dbReference type="SAM" id="Coils"/>
    </source>
</evidence>
<gene>
    <name evidence="3" type="ORF">MMEN_LOCUS6925</name>
</gene>